<keyword evidence="3" id="KW-0378">Hydrolase</keyword>
<accession>A0A4Q0PBW3</accession>
<evidence type="ECO:0000313" key="3">
    <source>
        <dbReference type="EMBL" id="RXG24205.1"/>
    </source>
</evidence>
<dbReference type="RefSeq" id="WP_317041365.1">
    <property type="nucleotide sequence ID" value="NZ_QOVL01000025.1"/>
</dbReference>
<sequence length="79" mass="9323">MKTYFVYILKCSDGSYYTGLTNILESRINQHNSELNPESYTFNRRALNLVFSQDFRNVNQAILFEKKKLRNGVLKRKAL</sequence>
<dbReference type="PROSITE" id="PS50164">
    <property type="entry name" value="GIY_YIG"/>
    <property type="match status" value="1"/>
</dbReference>
<evidence type="ECO:0000256" key="1">
    <source>
        <dbReference type="ARBA" id="ARBA00007435"/>
    </source>
</evidence>
<dbReference type="STRING" id="1122159.SAMN02745246_03789"/>
<reference evidence="3 4" key="1">
    <citation type="submission" date="2018-07" db="EMBL/GenBank/DDBJ databases">
        <title>Leeuwenhoekiella genomics.</title>
        <authorList>
            <person name="Tahon G."/>
            <person name="Willems A."/>
        </authorList>
    </citation>
    <scope>NUCLEOTIDE SEQUENCE [LARGE SCALE GENOMIC DNA]</scope>
    <source>
        <strain evidence="3 4">LMG 1345</strain>
    </source>
</reference>
<evidence type="ECO:0000313" key="4">
    <source>
        <dbReference type="Proteomes" id="UP000290608"/>
    </source>
</evidence>
<dbReference type="PANTHER" id="PTHR34477">
    <property type="entry name" value="UPF0213 PROTEIN YHBQ"/>
    <property type="match status" value="1"/>
</dbReference>
<protein>
    <submittedName>
        <fullName evidence="3">Putative endonuclease</fullName>
    </submittedName>
</protein>
<dbReference type="PANTHER" id="PTHR34477:SF1">
    <property type="entry name" value="UPF0213 PROTEIN YHBQ"/>
    <property type="match status" value="1"/>
</dbReference>
<keyword evidence="3" id="KW-0255">Endonuclease</keyword>
<dbReference type="InterPro" id="IPR050190">
    <property type="entry name" value="UPF0213_domain"/>
</dbReference>
<dbReference type="GO" id="GO:0004519">
    <property type="term" value="F:endonuclease activity"/>
    <property type="evidence" value="ECO:0007669"/>
    <property type="project" value="UniProtKB-KW"/>
</dbReference>
<dbReference type="Gene3D" id="3.40.1440.10">
    <property type="entry name" value="GIY-YIG endonuclease"/>
    <property type="match status" value="1"/>
</dbReference>
<keyword evidence="3" id="KW-0540">Nuclease</keyword>
<comment type="caution">
    <text evidence="3">The sequence shown here is derived from an EMBL/GenBank/DDBJ whole genome shotgun (WGS) entry which is preliminary data.</text>
</comment>
<proteinExistence type="inferred from homology"/>
<dbReference type="AlphaFoldDB" id="A0A4Q0PBW3"/>
<dbReference type="InterPro" id="IPR035901">
    <property type="entry name" value="GIY-YIG_endonuc_sf"/>
</dbReference>
<feature type="domain" description="GIY-YIG" evidence="2">
    <location>
        <begin position="2"/>
        <end position="79"/>
    </location>
</feature>
<dbReference type="SUPFAM" id="SSF82771">
    <property type="entry name" value="GIY-YIG endonuclease"/>
    <property type="match status" value="1"/>
</dbReference>
<dbReference type="Pfam" id="PF01541">
    <property type="entry name" value="GIY-YIG"/>
    <property type="match status" value="1"/>
</dbReference>
<dbReference type="InterPro" id="IPR000305">
    <property type="entry name" value="GIY-YIG_endonuc"/>
</dbReference>
<gene>
    <name evidence="3" type="ORF">DSL99_3722</name>
</gene>
<evidence type="ECO:0000259" key="2">
    <source>
        <dbReference type="PROSITE" id="PS50164"/>
    </source>
</evidence>
<dbReference type="CDD" id="cd10456">
    <property type="entry name" value="GIY-YIG_UPF0213"/>
    <property type="match status" value="1"/>
</dbReference>
<dbReference type="EMBL" id="QOVL01000025">
    <property type="protein sequence ID" value="RXG24205.1"/>
    <property type="molecule type" value="Genomic_DNA"/>
</dbReference>
<name>A0A4Q0PBW3_9FLAO</name>
<dbReference type="Proteomes" id="UP000290608">
    <property type="component" value="Unassembled WGS sequence"/>
</dbReference>
<organism evidence="3 4">
    <name type="scientific">Leeuwenhoekiella marinoflava</name>
    <dbReference type="NCBI Taxonomy" id="988"/>
    <lineage>
        <taxon>Bacteria</taxon>
        <taxon>Pseudomonadati</taxon>
        <taxon>Bacteroidota</taxon>
        <taxon>Flavobacteriia</taxon>
        <taxon>Flavobacteriales</taxon>
        <taxon>Flavobacteriaceae</taxon>
        <taxon>Leeuwenhoekiella</taxon>
    </lineage>
</organism>
<comment type="similarity">
    <text evidence="1">Belongs to the UPF0213 family.</text>
</comment>